<dbReference type="SMART" id="SM00135">
    <property type="entry name" value="LY"/>
    <property type="match status" value="8"/>
</dbReference>
<keyword evidence="3" id="KW-0677">Repeat</keyword>
<sequence>MEKFLYLLFGLLLLVRWSVSECQDGYEPIRDNECIDIDECSASRERQCGQLCANEPGYFRCGCLPGYVLGSDQRSCLSSGPDPVIYFRRRKDISSIDPAGLHPHVAVRRVGHIRSFDVHQESGNVYWIEARGPSIGMTPSGQRGQVEVFNLENLMKPESLKIDWMRHTLYWTDSKAKSVMRCLLNGSNPEIVLETQKRPKALVLDPYERLLFWSTSGKFEKIFRADFDGRTRDIVVGSRLQTVVSLDVDFIDKRLYWLDQGRGKIESANYQGADRSVVVHGISAEATGLSLLADSVYWLGTDPEPAIHRADRRTGRLQIRLRSDYFEPGLSNLLVMHPNKQPSRQFYNGDCTTWNNCNDFPHDETVSENKPFILFTANNTVRKINQDGSDHVYVITKNVNNLVDVDYDERRRTIFFADAGRGVIEMANLDGTGRTVIVGHTQIGTVEAIAFDWMRRQIYWTDSSFQHVAAANSLSGTRRIVASEGVIQPRGITVHPALNLVYWTDINGHAPKIVVASLYDGTFREDIITENVVYPSGITIDFKKNKLLWVDFGLSVIEQSTLEGLEREILYRITESNHINLQPHSLAVSGQFVWYTNWEEDMVVRVDRDNDLLDIYGDDIWHPSGIRAVDRNRKKAAVNPCNVFNGLCDQICTLAAENQVVCNCENGYLIKEDERTCVLEDPCRSGDAECGNNSRCWPMGSGQYECICQEGYKPEGNKPVKGFGCVEITYPVDSSGTRILGGPNATAQLPNAATTSATTIWPWFTARRETISHQPNETTKNATTTVIPTTTQKFEEHLSSCPESHEHFCLNGGTCSWIPALKDASCKCPVKFVGERCEFTSTFNKFFDDHMAIVVSGGVLLPLCCLLTLVGLCFICRRLSTGSLCKKSNGTMGDDPGTAQHMDVFYRRSNSYHQRRDVPAIGVYGTTRNDMRMETIDRSSFGAAYPEHVQQFSTFPRQVTAASKNKNNSAIHKEQPTKKEPTSLSPQTGTEVHEDECQAIGTGYEDMSQGQLTRENNGQDTNTYIIMNGTDNVISEPKYMSTIEKDYSVTLV</sequence>
<dbReference type="EMBL" id="JAIZAY010000020">
    <property type="protein sequence ID" value="KAJ8022412.1"/>
    <property type="molecule type" value="Genomic_DNA"/>
</dbReference>
<feature type="domain" description="EGF-like" evidence="11">
    <location>
        <begin position="797"/>
        <end position="838"/>
    </location>
</feature>
<reference evidence="12" key="1">
    <citation type="submission" date="2021-10" db="EMBL/GenBank/DDBJ databases">
        <title>Tropical sea cucumber genome reveals ecological adaptation and Cuvierian tubules defense mechanism.</title>
        <authorList>
            <person name="Chen T."/>
        </authorList>
    </citation>
    <scope>NUCLEOTIDE SEQUENCE</scope>
    <source>
        <strain evidence="12">Nanhai2018</strain>
        <tissue evidence="12">Muscle</tissue>
    </source>
</reference>
<feature type="disulfide bond" evidence="6">
    <location>
        <begin position="809"/>
        <end position="826"/>
    </location>
</feature>
<evidence type="ECO:0000256" key="9">
    <source>
        <dbReference type="SAM" id="Phobius"/>
    </source>
</evidence>
<feature type="transmembrane region" description="Helical" evidence="9">
    <location>
        <begin position="851"/>
        <end position="876"/>
    </location>
</feature>
<feature type="compositionally biased region" description="Basic and acidic residues" evidence="8">
    <location>
        <begin position="971"/>
        <end position="981"/>
    </location>
</feature>
<feature type="repeat" description="LDL-receptor class B" evidence="7">
    <location>
        <begin position="456"/>
        <end position="498"/>
    </location>
</feature>
<feature type="repeat" description="LDL-receptor class B" evidence="7">
    <location>
        <begin position="499"/>
        <end position="544"/>
    </location>
</feature>
<feature type="domain" description="EGF-like" evidence="11">
    <location>
        <begin position="679"/>
        <end position="715"/>
    </location>
</feature>
<dbReference type="InterPro" id="IPR018097">
    <property type="entry name" value="EGF_Ca-bd_CS"/>
</dbReference>
<evidence type="ECO:0000256" key="10">
    <source>
        <dbReference type="SAM" id="SignalP"/>
    </source>
</evidence>
<keyword evidence="9" id="KW-1133">Transmembrane helix</keyword>
<dbReference type="InterPro" id="IPR050778">
    <property type="entry name" value="Cueball_EGF_LRP_Nidogen"/>
</dbReference>
<evidence type="ECO:0000313" key="13">
    <source>
        <dbReference type="Proteomes" id="UP001152320"/>
    </source>
</evidence>
<dbReference type="GO" id="GO:0005509">
    <property type="term" value="F:calcium ion binding"/>
    <property type="evidence" value="ECO:0007669"/>
    <property type="project" value="InterPro"/>
</dbReference>
<dbReference type="OrthoDB" id="4062651at2759"/>
<evidence type="ECO:0000256" key="1">
    <source>
        <dbReference type="ARBA" id="ARBA00022536"/>
    </source>
</evidence>
<dbReference type="CDD" id="cd00054">
    <property type="entry name" value="EGF_CA"/>
    <property type="match status" value="1"/>
</dbReference>
<dbReference type="InterPro" id="IPR011042">
    <property type="entry name" value="6-blade_b-propeller_TolB-like"/>
</dbReference>
<feature type="signal peptide" evidence="10">
    <location>
        <begin position="1"/>
        <end position="22"/>
    </location>
</feature>
<dbReference type="SMART" id="SM00181">
    <property type="entry name" value="EGF"/>
    <property type="match status" value="4"/>
</dbReference>
<evidence type="ECO:0000256" key="7">
    <source>
        <dbReference type="PROSITE-ProRule" id="PRU00461"/>
    </source>
</evidence>
<comment type="caution">
    <text evidence="6">Lacks conserved residue(s) required for the propagation of feature annotation.</text>
</comment>
<dbReference type="PANTHER" id="PTHR46513">
    <property type="entry name" value="VITELLOGENIN RECEPTOR-LIKE PROTEIN-RELATED-RELATED"/>
    <property type="match status" value="1"/>
</dbReference>
<evidence type="ECO:0000259" key="11">
    <source>
        <dbReference type="PROSITE" id="PS50026"/>
    </source>
</evidence>
<dbReference type="FunFam" id="2.120.10.30:FF:000241">
    <property type="entry name" value="Low-density lipoprotein receptor-related protein 6"/>
    <property type="match status" value="1"/>
</dbReference>
<dbReference type="GO" id="GO:0005886">
    <property type="term" value="C:plasma membrane"/>
    <property type="evidence" value="ECO:0007669"/>
    <property type="project" value="TreeGrafter"/>
</dbReference>
<dbReference type="SUPFAM" id="SSF63825">
    <property type="entry name" value="YWTD domain"/>
    <property type="match status" value="2"/>
</dbReference>
<keyword evidence="2 10" id="KW-0732">Signal</keyword>
<keyword evidence="12" id="KW-0449">Lipoprotein</keyword>
<evidence type="ECO:0000256" key="5">
    <source>
        <dbReference type="ARBA" id="ARBA00023180"/>
    </source>
</evidence>
<keyword evidence="9" id="KW-0472">Membrane</keyword>
<feature type="chain" id="PRO_5040504206" evidence="10">
    <location>
        <begin position="23"/>
        <end position="1052"/>
    </location>
</feature>
<dbReference type="GO" id="GO:0060070">
    <property type="term" value="P:canonical Wnt signaling pathway"/>
    <property type="evidence" value="ECO:0007669"/>
    <property type="project" value="TreeGrafter"/>
</dbReference>
<evidence type="ECO:0000256" key="8">
    <source>
        <dbReference type="SAM" id="MobiDB-lite"/>
    </source>
</evidence>
<keyword evidence="12" id="KW-0675">Receptor</keyword>
<dbReference type="PROSITE" id="PS51120">
    <property type="entry name" value="LDLRB"/>
    <property type="match status" value="5"/>
</dbReference>
<dbReference type="PROSITE" id="PS50026">
    <property type="entry name" value="EGF_3"/>
    <property type="match status" value="2"/>
</dbReference>
<dbReference type="Gene3D" id="2.10.25.10">
    <property type="entry name" value="Laminin"/>
    <property type="match status" value="2"/>
</dbReference>
<dbReference type="Proteomes" id="UP001152320">
    <property type="component" value="Chromosome 20"/>
</dbReference>
<dbReference type="InterPro" id="IPR000742">
    <property type="entry name" value="EGF"/>
</dbReference>
<proteinExistence type="predicted"/>
<feature type="repeat" description="LDL-receptor class B" evidence="7">
    <location>
        <begin position="167"/>
        <end position="208"/>
    </location>
</feature>
<dbReference type="PANTHER" id="PTHR46513:SF13">
    <property type="entry name" value="EGF-LIKE DOMAIN-CONTAINING PROTEIN"/>
    <property type="match status" value="1"/>
</dbReference>
<feature type="repeat" description="LDL-receptor class B" evidence="7">
    <location>
        <begin position="412"/>
        <end position="455"/>
    </location>
</feature>
<dbReference type="SMART" id="SM00179">
    <property type="entry name" value="EGF_CA"/>
    <property type="match status" value="2"/>
</dbReference>
<evidence type="ECO:0000313" key="12">
    <source>
        <dbReference type="EMBL" id="KAJ8022412.1"/>
    </source>
</evidence>
<dbReference type="Gene3D" id="2.120.10.30">
    <property type="entry name" value="TolB, C-terminal domain"/>
    <property type="match status" value="2"/>
</dbReference>
<keyword evidence="1 6" id="KW-0245">EGF-like domain</keyword>
<dbReference type="GO" id="GO:0042813">
    <property type="term" value="F:Wnt receptor activity"/>
    <property type="evidence" value="ECO:0007669"/>
    <property type="project" value="TreeGrafter"/>
</dbReference>
<organism evidence="12 13">
    <name type="scientific">Holothuria leucospilota</name>
    <name type="common">Black long sea cucumber</name>
    <name type="synonym">Mertensiothuria leucospilota</name>
    <dbReference type="NCBI Taxonomy" id="206669"/>
    <lineage>
        <taxon>Eukaryota</taxon>
        <taxon>Metazoa</taxon>
        <taxon>Echinodermata</taxon>
        <taxon>Eleutherozoa</taxon>
        <taxon>Echinozoa</taxon>
        <taxon>Holothuroidea</taxon>
        <taxon>Aspidochirotacea</taxon>
        <taxon>Aspidochirotida</taxon>
        <taxon>Holothuriidae</taxon>
        <taxon>Holothuria</taxon>
    </lineage>
</organism>
<feature type="repeat" description="LDL-receptor class B" evidence="7">
    <location>
        <begin position="253"/>
        <end position="295"/>
    </location>
</feature>
<keyword evidence="5" id="KW-0325">Glycoprotein</keyword>
<dbReference type="GO" id="GO:0017147">
    <property type="term" value="F:Wnt-protein binding"/>
    <property type="evidence" value="ECO:0007669"/>
    <property type="project" value="TreeGrafter"/>
</dbReference>
<evidence type="ECO:0000256" key="4">
    <source>
        <dbReference type="ARBA" id="ARBA00023157"/>
    </source>
</evidence>
<accession>A0A9Q1BF64</accession>
<keyword evidence="13" id="KW-1185">Reference proteome</keyword>
<dbReference type="InterPro" id="IPR000033">
    <property type="entry name" value="LDLR_classB_rpt"/>
</dbReference>
<keyword evidence="4 6" id="KW-1015">Disulfide bond</keyword>
<name>A0A9Q1BF64_HOLLE</name>
<feature type="region of interest" description="Disordered" evidence="8">
    <location>
        <begin position="959"/>
        <end position="991"/>
    </location>
</feature>
<keyword evidence="9" id="KW-0812">Transmembrane</keyword>
<evidence type="ECO:0000256" key="3">
    <source>
        <dbReference type="ARBA" id="ARBA00022737"/>
    </source>
</evidence>
<comment type="caution">
    <text evidence="12">The sequence shown here is derived from an EMBL/GenBank/DDBJ whole genome shotgun (WGS) entry which is preliminary data.</text>
</comment>
<dbReference type="Pfam" id="PF00058">
    <property type="entry name" value="Ldl_recept_b"/>
    <property type="match status" value="1"/>
</dbReference>
<dbReference type="SUPFAM" id="SSF57196">
    <property type="entry name" value="EGF/Laminin"/>
    <property type="match status" value="3"/>
</dbReference>
<feature type="compositionally biased region" description="Polar residues" evidence="8">
    <location>
        <begin position="959"/>
        <end position="970"/>
    </location>
</feature>
<evidence type="ECO:0000256" key="6">
    <source>
        <dbReference type="PROSITE-ProRule" id="PRU00076"/>
    </source>
</evidence>
<protein>
    <submittedName>
        <fullName evidence="12">Low-density lipoprotein receptor-related protein 4</fullName>
    </submittedName>
</protein>
<evidence type="ECO:0000256" key="2">
    <source>
        <dbReference type="ARBA" id="ARBA00022729"/>
    </source>
</evidence>
<feature type="disulfide bond" evidence="6">
    <location>
        <begin position="828"/>
        <end position="837"/>
    </location>
</feature>
<dbReference type="PROSITE" id="PS00022">
    <property type="entry name" value="EGF_1"/>
    <property type="match status" value="1"/>
</dbReference>
<gene>
    <name evidence="12" type="ORF">HOLleu_37298</name>
</gene>
<dbReference type="PROSITE" id="PS01187">
    <property type="entry name" value="EGF_CA"/>
    <property type="match status" value="1"/>
</dbReference>
<dbReference type="InterPro" id="IPR001881">
    <property type="entry name" value="EGF-like_Ca-bd_dom"/>
</dbReference>
<dbReference type="AlphaFoldDB" id="A0A9Q1BF64"/>